<evidence type="ECO:0000256" key="5">
    <source>
        <dbReference type="RuleBase" id="RU004003"/>
    </source>
</evidence>
<keyword evidence="6" id="KW-0813">Transport</keyword>
<dbReference type="InterPro" id="IPR001775">
    <property type="entry name" value="GspD/PilQ"/>
</dbReference>
<feature type="signal peptide" evidence="8">
    <location>
        <begin position="1"/>
        <end position="21"/>
    </location>
</feature>
<proteinExistence type="inferred from homology"/>
<feature type="domain" description="Type II/III secretion system secretin-like" evidence="9">
    <location>
        <begin position="461"/>
        <end position="626"/>
    </location>
</feature>
<evidence type="ECO:0000313" key="13">
    <source>
        <dbReference type="Proteomes" id="UP001500279"/>
    </source>
</evidence>
<evidence type="ECO:0000259" key="11">
    <source>
        <dbReference type="Pfam" id="PF21305"/>
    </source>
</evidence>
<keyword evidence="13" id="KW-1185">Reference proteome</keyword>
<dbReference type="PANTHER" id="PTHR30332:SF24">
    <property type="entry name" value="SECRETIN GSPD-RELATED"/>
    <property type="match status" value="1"/>
</dbReference>
<dbReference type="Gene3D" id="3.30.1370.120">
    <property type="match status" value="3"/>
</dbReference>
<evidence type="ECO:0000256" key="6">
    <source>
        <dbReference type="RuleBase" id="RU004004"/>
    </source>
</evidence>
<dbReference type="InterPro" id="IPR050810">
    <property type="entry name" value="Bact_Secretion_Sys_Channel"/>
</dbReference>
<evidence type="ECO:0000259" key="9">
    <source>
        <dbReference type="Pfam" id="PF00263"/>
    </source>
</evidence>
<organism evidence="12 13">
    <name type="scientific">Ideonella azotifigens</name>
    <dbReference type="NCBI Taxonomy" id="513160"/>
    <lineage>
        <taxon>Bacteria</taxon>
        <taxon>Pseudomonadati</taxon>
        <taxon>Pseudomonadota</taxon>
        <taxon>Betaproteobacteria</taxon>
        <taxon>Burkholderiales</taxon>
        <taxon>Sphaerotilaceae</taxon>
        <taxon>Ideonella</taxon>
    </lineage>
</organism>
<feature type="domain" description="NolW-like" evidence="10">
    <location>
        <begin position="136"/>
        <end position="196"/>
    </location>
</feature>
<feature type="domain" description="GspD-like N0" evidence="11">
    <location>
        <begin position="40"/>
        <end position="109"/>
    </location>
</feature>
<evidence type="ECO:0000256" key="8">
    <source>
        <dbReference type="SAM" id="SignalP"/>
    </source>
</evidence>
<comment type="subcellular location">
    <subcellularLocation>
        <location evidence="6">Cell outer membrane</location>
    </subcellularLocation>
    <subcellularLocation>
        <location evidence="1">Membrane</location>
    </subcellularLocation>
</comment>
<evidence type="ECO:0000256" key="4">
    <source>
        <dbReference type="ARBA" id="ARBA00023136"/>
    </source>
</evidence>
<dbReference type="InterPro" id="IPR004846">
    <property type="entry name" value="T2SS/T3SS_dom"/>
</dbReference>
<evidence type="ECO:0000256" key="2">
    <source>
        <dbReference type="ARBA" id="ARBA00022692"/>
    </source>
</evidence>
<keyword evidence="4" id="KW-0472">Membrane</keyword>
<feature type="domain" description="NolW-like" evidence="10">
    <location>
        <begin position="199"/>
        <end position="287"/>
    </location>
</feature>
<dbReference type="Pfam" id="PF03958">
    <property type="entry name" value="Secretin_N"/>
    <property type="match status" value="3"/>
</dbReference>
<accession>A0ABN1K615</accession>
<dbReference type="PRINTS" id="PR00811">
    <property type="entry name" value="BCTERIALGSPD"/>
</dbReference>
<protein>
    <submittedName>
        <fullName evidence="12">Type II secretion system secretin GspD</fullName>
    </submittedName>
</protein>
<evidence type="ECO:0000256" key="3">
    <source>
        <dbReference type="ARBA" id="ARBA00022729"/>
    </source>
</evidence>
<dbReference type="InterPro" id="IPR049371">
    <property type="entry name" value="GspD-like_N0"/>
</dbReference>
<feature type="chain" id="PRO_5046649246" evidence="8">
    <location>
        <begin position="22"/>
        <end position="675"/>
    </location>
</feature>
<sequence length="675" mass="70069">MRAWPCLLAACLLAGAAASHAASTNRASSKVAAHAGGATLNFPDIEVEAAARVMADLLNRPILVDPRVKGKLTLYTEQPVSQAQALSIFVAGLRGLSLAIIESNGLLKILPEADAKLQSGTVSVEGASRAGDTVQTQIFRPSYESAANLLPVLRPLITANNTINVSAGNNALVITDYASNLQRLGQIISALDQPSATDVEVIPLQHALAVDMAVLVQRLSEEAGGSSSASPTPGAQAQRSNASASSGAGAASIVADSRINALLVRAANPARLAAVRALVARLDQPGAAGLAGSNVHVIYLQHAEATRLATVLRAAFSSDATGQGATSSGGASSQSRSSGPSSSGSSSLNASTPSSTSSSSSGSTSTAATTPLSSTAAPATGGNIQADPATNSLIVTAPEPLFRQLRAVVEQLDTRRAQLYVESLVVEVDASKAMDVGIQWKQIFNIAATTTDITLATVAQAIQSTSGTNILSTANLITLDNEEAKIVVGQNVPFVTGSYTSTTSSSPFQTIERKDVGLTLRIRPQIGPNGAIRLTILQESSSVSSTTTPGTTNAGPATNKRSIESTVMVNDGKIIVLGGLIEDTYTSDADQWPVLGDIPYLGAFFRTLSRTRKKTNLMVFLRPVVMPDEDSSTKLSLDRYDLIRAHQQALPEDVRQVLPGPEMPLAPDAGRWRIE</sequence>
<dbReference type="InterPro" id="IPR038591">
    <property type="entry name" value="NolW-like_sf"/>
</dbReference>
<keyword evidence="2" id="KW-0812">Transmembrane</keyword>
<keyword evidence="3 8" id="KW-0732">Signal</keyword>
<feature type="region of interest" description="Disordered" evidence="7">
    <location>
        <begin position="320"/>
        <end position="385"/>
    </location>
</feature>
<dbReference type="PANTHER" id="PTHR30332">
    <property type="entry name" value="PROBABLE GENERAL SECRETION PATHWAY PROTEIN D"/>
    <property type="match status" value="1"/>
</dbReference>
<evidence type="ECO:0000259" key="10">
    <source>
        <dbReference type="Pfam" id="PF03958"/>
    </source>
</evidence>
<dbReference type="Pfam" id="PF00263">
    <property type="entry name" value="Secretin"/>
    <property type="match status" value="1"/>
</dbReference>
<evidence type="ECO:0000313" key="12">
    <source>
        <dbReference type="EMBL" id="GAA0755946.1"/>
    </source>
</evidence>
<gene>
    <name evidence="12" type="primary">gspD_1</name>
    <name evidence="12" type="ORF">GCM10009107_33920</name>
</gene>
<name>A0ABN1K615_9BURK</name>
<evidence type="ECO:0000256" key="7">
    <source>
        <dbReference type="SAM" id="MobiDB-lite"/>
    </source>
</evidence>
<comment type="similarity">
    <text evidence="5">Belongs to the bacterial secretin family.</text>
</comment>
<dbReference type="Pfam" id="PF21305">
    <property type="entry name" value="type_II_gspD_N0"/>
    <property type="match status" value="1"/>
</dbReference>
<reference evidence="12 13" key="1">
    <citation type="journal article" date="2019" name="Int. J. Syst. Evol. Microbiol.">
        <title>The Global Catalogue of Microorganisms (GCM) 10K type strain sequencing project: providing services to taxonomists for standard genome sequencing and annotation.</title>
        <authorList>
            <consortium name="The Broad Institute Genomics Platform"/>
            <consortium name="The Broad Institute Genome Sequencing Center for Infectious Disease"/>
            <person name="Wu L."/>
            <person name="Ma J."/>
        </authorList>
    </citation>
    <scope>NUCLEOTIDE SEQUENCE [LARGE SCALE GENOMIC DNA]</scope>
    <source>
        <strain evidence="12 13">JCM 15503</strain>
    </source>
</reference>
<feature type="domain" description="NolW-like" evidence="10">
    <location>
        <begin position="295"/>
        <end position="418"/>
    </location>
</feature>
<evidence type="ECO:0000256" key="1">
    <source>
        <dbReference type="ARBA" id="ARBA00004370"/>
    </source>
</evidence>
<dbReference type="Proteomes" id="UP001500279">
    <property type="component" value="Unassembled WGS sequence"/>
</dbReference>
<dbReference type="EMBL" id="BAAAEW010000022">
    <property type="protein sequence ID" value="GAA0755946.1"/>
    <property type="molecule type" value="Genomic_DNA"/>
</dbReference>
<comment type="caution">
    <text evidence="12">The sequence shown here is derived from an EMBL/GenBank/DDBJ whole genome shotgun (WGS) entry which is preliminary data.</text>
</comment>
<feature type="region of interest" description="Disordered" evidence="7">
    <location>
        <begin position="223"/>
        <end position="242"/>
    </location>
</feature>
<feature type="compositionally biased region" description="Low complexity" evidence="7">
    <location>
        <begin position="320"/>
        <end position="381"/>
    </location>
</feature>
<dbReference type="InterPro" id="IPR005644">
    <property type="entry name" value="NolW-like"/>
</dbReference>